<accession>A0A8I6X955</accession>
<evidence type="ECO:0000259" key="1">
    <source>
        <dbReference type="Pfam" id="PF10536"/>
    </source>
</evidence>
<dbReference type="GO" id="GO:0010073">
    <property type="term" value="P:meristem maintenance"/>
    <property type="evidence" value="ECO:0007669"/>
    <property type="project" value="InterPro"/>
</dbReference>
<sequence length="128" mass="14223">MLPFVLQFKRNPPPVNHATLTALMDRWRPETHSFHLACGEMKMTLEDMTMISGLPLNGDAVTGHVNAANWRHRVGVLIGVESPPPLPGKPDGSKVKHSWLKQVTGAPCPADADEIVVQQYARAYLWYV</sequence>
<dbReference type="Proteomes" id="UP000011116">
    <property type="component" value="Chromosome 3H"/>
</dbReference>
<keyword evidence="3" id="KW-1185">Reference proteome</keyword>
<dbReference type="InterPro" id="IPR019557">
    <property type="entry name" value="AminoTfrase-like_pln_mobile"/>
</dbReference>
<name>A0A8I6X955_HORVV</name>
<evidence type="ECO:0000313" key="2">
    <source>
        <dbReference type="EnsemblPlants" id="HORVU.MOREX.r3.3HG0298470.1.CDS1"/>
    </source>
</evidence>
<feature type="domain" description="Aminotransferase-like plant mobile" evidence="1">
    <location>
        <begin position="16"/>
        <end position="127"/>
    </location>
</feature>
<reference evidence="3" key="1">
    <citation type="journal article" date="2012" name="Nature">
        <title>A physical, genetic and functional sequence assembly of the barley genome.</title>
        <authorList>
            <consortium name="The International Barley Genome Sequencing Consortium"/>
            <person name="Mayer K.F."/>
            <person name="Waugh R."/>
            <person name="Brown J.W."/>
            <person name="Schulman A."/>
            <person name="Langridge P."/>
            <person name="Platzer M."/>
            <person name="Fincher G.B."/>
            <person name="Muehlbauer G.J."/>
            <person name="Sato K."/>
            <person name="Close T.J."/>
            <person name="Wise R.P."/>
            <person name="Stein N."/>
        </authorList>
    </citation>
    <scope>NUCLEOTIDE SEQUENCE [LARGE SCALE GENOMIC DNA]</scope>
    <source>
        <strain evidence="3">cv. Morex</strain>
    </source>
</reference>
<dbReference type="Pfam" id="PF10536">
    <property type="entry name" value="PMD"/>
    <property type="match status" value="1"/>
</dbReference>
<dbReference type="PANTHER" id="PTHR46033:SF8">
    <property type="entry name" value="PROTEIN MAINTENANCE OF MERISTEMS-LIKE"/>
    <property type="match status" value="1"/>
</dbReference>
<proteinExistence type="predicted"/>
<protein>
    <recommendedName>
        <fullName evidence="1">Aminotransferase-like plant mobile domain-containing protein</fullName>
    </recommendedName>
</protein>
<reference evidence="2" key="2">
    <citation type="submission" date="2020-10" db="EMBL/GenBank/DDBJ databases">
        <authorList>
            <person name="Scholz U."/>
            <person name="Mascher M."/>
            <person name="Fiebig A."/>
        </authorList>
    </citation>
    <scope>NUCLEOTIDE SEQUENCE [LARGE SCALE GENOMIC DNA]</scope>
    <source>
        <strain evidence="2">cv. Morex</strain>
    </source>
</reference>
<dbReference type="InterPro" id="IPR044824">
    <property type="entry name" value="MAIN-like"/>
</dbReference>
<reference evidence="2" key="3">
    <citation type="submission" date="2022-01" db="UniProtKB">
        <authorList>
            <consortium name="EnsemblPlants"/>
        </authorList>
    </citation>
    <scope>IDENTIFICATION</scope>
    <source>
        <strain evidence="2">subsp. vulgare</strain>
    </source>
</reference>
<dbReference type="AlphaFoldDB" id="A0A8I6X955"/>
<dbReference type="EnsemblPlants" id="HORVU.MOREX.r3.3HG0298470.1">
    <property type="protein sequence ID" value="HORVU.MOREX.r3.3HG0298470.1.CDS1"/>
    <property type="gene ID" value="HORVU.MOREX.r3.3HG0298470"/>
</dbReference>
<organism evidence="2 3">
    <name type="scientific">Hordeum vulgare subsp. vulgare</name>
    <name type="common">Domesticated barley</name>
    <dbReference type="NCBI Taxonomy" id="112509"/>
    <lineage>
        <taxon>Eukaryota</taxon>
        <taxon>Viridiplantae</taxon>
        <taxon>Streptophyta</taxon>
        <taxon>Embryophyta</taxon>
        <taxon>Tracheophyta</taxon>
        <taxon>Spermatophyta</taxon>
        <taxon>Magnoliopsida</taxon>
        <taxon>Liliopsida</taxon>
        <taxon>Poales</taxon>
        <taxon>Poaceae</taxon>
        <taxon>BOP clade</taxon>
        <taxon>Pooideae</taxon>
        <taxon>Triticodae</taxon>
        <taxon>Triticeae</taxon>
        <taxon>Hordeinae</taxon>
        <taxon>Hordeum</taxon>
    </lineage>
</organism>
<dbReference type="PANTHER" id="PTHR46033">
    <property type="entry name" value="PROTEIN MAIN-LIKE 2"/>
    <property type="match status" value="1"/>
</dbReference>
<evidence type="ECO:0000313" key="3">
    <source>
        <dbReference type="Proteomes" id="UP000011116"/>
    </source>
</evidence>
<dbReference type="Gramene" id="HORVU.MOREX.r3.3HG0298470.1">
    <property type="protein sequence ID" value="HORVU.MOREX.r3.3HG0298470.1.CDS1"/>
    <property type="gene ID" value="HORVU.MOREX.r3.3HG0298470"/>
</dbReference>